<proteinExistence type="predicted"/>
<reference evidence="1 2" key="1">
    <citation type="submission" date="2019-03" db="EMBL/GenBank/DDBJ databases">
        <title>Genomic Encyclopedia of Type Strains, Phase III (KMG-III): the genomes of soil and plant-associated and newly described type strains.</title>
        <authorList>
            <person name="Whitman W."/>
        </authorList>
    </citation>
    <scope>NUCLEOTIDE SEQUENCE [LARGE SCALE GENOMIC DNA]</scope>
    <source>
        <strain evidence="1 2">CECT 8446</strain>
    </source>
</reference>
<evidence type="ECO:0000313" key="1">
    <source>
        <dbReference type="EMBL" id="TDQ14624.1"/>
    </source>
</evidence>
<dbReference type="AlphaFoldDB" id="A0A4R6T2H1"/>
<dbReference type="EMBL" id="SNYF01000009">
    <property type="protein sequence ID" value="TDQ14624.1"/>
    <property type="molecule type" value="Genomic_DNA"/>
</dbReference>
<name>A0A4R6T2H1_9BACT</name>
<evidence type="ECO:0000313" key="2">
    <source>
        <dbReference type="Proteomes" id="UP000294535"/>
    </source>
</evidence>
<dbReference type="Proteomes" id="UP000294535">
    <property type="component" value="Unassembled WGS sequence"/>
</dbReference>
<organism evidence="1 2">
    <name type="scientific">Algoriphagus boseongensis</name>
    <dbReference type="NCBI Taxonomy" id="1442587"/>
    <lineage>
        <taxon>Bacteria</taxon>
        <taxon>Pseudomonadati</taxon>
        <taxon>Bacteroidota</taxon>
        <taxon>Cytophagia</taxon>
        <taxon>Cytophagales</taxon>
        <taxon>Cyclobacteriaceae</taxon>
        <taxon>Algoriphagus</taxon>
    </lineage>
</organism>
<sequence length="116" mass="13795">MVIRITHIGKGFSLSSIFLPKSENLRQQELFAPSQKESQNPSLSVRRLKIKHNLRKKSTSRAYHKSKIEAKRERILELRRQKFAQFRIDYMPLFSEEDMIIYANSQKSKEENNQKD</sequence>
<protein>
    <submittedName>
        <fullName evidence="1">Uncharacterized protein</fullName>
    </submittedName>
</protein>
<gene>
    <name evidence="1" type="ORF">DFQ04_3213</name>
</gene>
<keyword evidence="2" id="KW-1185">Reference proteome</keyword>
<comment type="caution">
    <text evidence="1">The sequence shown here is derived from an EMBL/GenBank/DDBJ whole genome shotgun (WGS) entry which is preliminary data.</text>
</comment>
<accession>A0A4R6T2H1</accession>